<feature type="signal peptide" evidence="2">
    <location>
        <begin position="1"/>
        <end position="21"/>
    </location>
</feature>
<dbReference type="AlphaFoldDB" id="A0A1M6G4H9"/>
<dbReference type="RefSeq" id="WP_073331472.1">
    <property type="nucleotide sequence ID" value="NZ_FQYO01000004.1"/>
</dbReference>
<dbReference type="PANTHER" id="PTHR36302">
    <property type="entry name" value="BLR7088 PROTEIN"/>
    <property type="match status" value="1"/>
</dbReference>
<dbReference type="SUPFAM" id="SSF110087">
    <property type="entry name" value="DR1885-like metal-binding protein"/>
    <property type="match status" value="1"/>
</dbReference>
<accession>A0A1M6G4H9</accession>
<keyword evidence="2" id="KW-0732">Signal</keyword>
<name>A0A1M6G4H9_9RHOB</name>
<evidence type="ECO:0000313" key="4">
    <source>
        <dbReference type="Proteomes" id="UP000184292"/>
    </source>
</evidence>
<gene>
    <name evidence="3" type="ORF">SAMN05444417_2675</name>
</gene>
<evidence type="ECO:0008006" key="5">
    <source>
        <dbReference type="Google" id="ProtNLM"/>
    </source>
</evidence>
<dbReference type="InterPro" id="IPR036182">
    <property type="entry name" value="PCuAC_sf"/>
</dbReference>
<sequence length="182" mass="18643">MKRIPAALAALLALSPALLSAQEIAVTAPFARATLPNQPVAGGFLTLQNHGDAADTLIAATSPAAGRVEIHEMAMEGDVMRMRELPDGLRIPAGKSVVLEPGGYHLMFFELAAPFVAGAEVEVELTFAGGDAQTIMLPVLAPDAVPPAAQEGMDHGTMDHGGMDHGSMDHGASAGDAGEDAQ</sequence>
<proteinExistence type="predicted"/>
<protein>
    <recommendedName>
        <fullName evidence="5">Copper(I)-binding protein</fullName>
    </recommendedName>
</protein>
<evidence type="ECO:0000256" key="2">
    <source>
        <dbReference type="SAM" id="SignalP"/>
    </source>
</evidence>
<dbReference type="STRING" id="1447782.SAMN05444417_2675"/>
<feature type="compositionally biased region" description="Basic and acidic residues" evidence="1">
    <location>
        <begin position="152"/>
        <end position="168"/>
    </location>
</feature>
<organism evidence="3 4">
    <name type="scientific">Wenxinia saemankumensis</name>
    <dbReference type="NCBI Taxonomy" id="1447782"/>
    <lineage>
        <taxon>Bacteria</taxon>
        <taxon>Pseudomonadati</taxon>
        <taxon>Pseudomonadota</taxon>
        <taxon>Alphaproteobacteria</taxon>
        <taxon>Rhodobacterales</taxon>
        <taxon>Roseobacteraceae</taxon>
        <taxon>Wenxinia</taxon>
    </lineage>
</organism>
<feature type="region of interest" description="Disordered" evidence="1">
    <location>
        <begin position="146"/>
        <end position="182"/>
    </location>
</feature>
<evidence type="ECO:0000256" key="1">
    <source>
        <dbReference type="SAM" id="MobiDB-lite"/>
    </source>
</evidence>
<reference evidence="3 4" key="1">
    <citation type="submission" date="2016-11" db="EMBL/GenBank/DDBJ databases">
        <authorList>
            <person name="Jaros S."/>
            <person name="Januszkiewicz K."/>
            <person name="Wedrychowicz H."/>
        </authorList>
    </citation>
    <scope>NUCLEOTIDE SEQUENCE [LARGE SCALE GENOMIC DNA]</scope>
    <source>
        <strain evidence="3 4">DSM 100565</strain>
    </source>
</reference>
<dbReference type="InterPro" id="IPR058248">
    <property type="entry name" value="Lxx211020-like"/>
</dbReference>
<feature type="chain" id="PRO_5013314095" description="Copper(I)-binding protein" evidence="2">
    <location>
        <begin position="22"/>
        <end position="182"/>
    </location>
</feature>
<dbReference type="Gene3D" id="2.60.40.1890">
    <property type="entry name" value="PCu(A)C copper chaperone"/>
    <property type="match status" value="1"/>
</dbReference>
<keyword evidence="4" id="KW-1185">Reference proteome</keyword>
<dbReference type="Proteomes" id="UP000184292">
    <property type="component" value="Unassembled WGS sequence"/>
</dbReference>
<dbReference type="PANTHER" id="PTHR36302:SF1">
    <property type="entry name" value="COPPER CHAPERONE PCU(A)C"/>
    <property type="match status" value="1"/>
</dbReference>
<dbReference type="InterPro" id="IPR007410">
    <property type="entry name" value="LpqE-like"/>
</dbReference>
<dbReference type="EMBL" id="FQYO01000004">
    <property type="protein sequence ID" value="SHJ04804.1"/>
    <property type="molecule type" value="Genomic_DNA"/>
</dbReference>
<dbReference type="Pfam" id="PF04314">
    <property type="entry name" value="PCuAC"/>
    <property type="match status" value="1"/>
</dbReference>
<evidence type="ECO:0000313" key="3">
    <source>
        <dbReference type="EMBL" id="SHJ04804.1"/>
    </source>
</evidence>